<accession>A0ABV5NTV4</accession>
<dbReference type="InterPro" id="IPR010982">
    <property type="entry name" value="Lambda_DNA-bd_dom_sf"/>
</dbReference>
<gene>
    <name evidence="2" type="ORF">ACFFR3_29820</name>
</gene>
<evidence type="ECO:0000313" key="2">
    <source>
        <dbReference type="EMBL" id="MFB9473712.1"/>
    </source>
</evidence>
<dbReference type="CDD" id="cd00093">
    <property type="entry name" value="HTH_XRE"/>
    <property type="match status" value="1"/>
</dbReference>
<dbReference type="SUPFAM" id="SSF47413">
    <property type="entry name" value="lambda repressor-like DNA-binding domains"/>
    <property type="match status" value="1"/>
</dbReference>
<reference evidence="2 3" key="1">
    <citation type="submission" date="2024-09" db="EMBL/GenBank/DDBJ databases">
        <authorList>
            <person name="Sun Q."/>
            <person name="Mori K."/>
        </authorList>
    </citation>
    <scope>NUCLEOTIDE SEQUENCE [LARGE SCALE GENOMIC DNA]</scope>
    <source>
        <strain evidence="2 3">JCM 3324</strain>
    </source>
</reference>
<sequence length="291" mass="33701">MVNRTSPPTVQRRILARELRHLRERASLTGDDIKDRLGWSPSKISRIENARISVSQGDIELLLDVYNASAVQRERLLALAGQTQTPHSWRAYPAPTQEFLSFLEVEAVADSIRQWEVGVVPGVLQTEAYARHLIQSWRDIDDTLTQRQVEDRVAIRLNRQKRFLPPESSHIWIVMDESILMRTVGGPDVMAEQLQQLVDFSLLPNVKLQVAPLDRPRGVFEESFTLLNLDRSNPLEQCLVYIDHNLTSQFLLDEQRSIYFEKMFEYFHRSALDEETSRTIISRYNRDASMV</sequence>
<dbReference type="Pfam" id="PF19054">
    <property type="entry name" value="DUF5753"/>
    <property type="match status" value="1"/>
</dbReference>
<dbReference type="Pfam" id="PF13560">
    <property type="entry name" value="HTH_31"/>
    <property type="match status" value="1"/>
</dbReference>
<feature type="domain" description="HTH cro/C1-type" evidence="1">
    <location>
        <begin position="19"/>
        <end position="73"/>
    </location>
</feature>
<proteinExistence type="predicted"/>
<dbReference type="RefSeq" id="WP_364378549.1">
    <property type="nucleotide sequence ID" value="NZ_JBHMCF010000036.1"/>
</dbReference>
<dbReference type="InterPro" id="IPR043917">
    <property type="entry name" value="DUF5753"/>
</dbReference>
<comment type="caution">
    <text evidence="2">The sequence shown here is derived from an EMBL/GenBank/DDBJ whole genome shotgun (WGS) entry which is preliminary data.</text>
</comment>
<dbReference type="InterPro" id="IPR001387">
    <property type="entry name" value="Cro/C1-type_HTH"/>
</dbReference>
<evidence type="ECO:0000259" key="1">
    <source>
        <dbReference type="PROSITE" id="PS50943"/>
    </source>
</evidence>
<dbReference type="SMART" id="SM00530">
    <property type="entry name" value="HTH_XRE"/>
    <property type="match status" value="1"/>
</dbReference>
<dbReference type="PROSITE" id="PS50943">
    <property type="entry name" value="HTH_CROC1"/>
    <property type="match status" value="1"/>
</dbReference>
<keyword evidence="3" id="KW-1185">Reference proteome</keyword>
<dbReference type="Proteomes" id="UP001589568">
    <property type="component" value="Unassembled WGS sequence"/>
</dbReference>
<organism evidence="2 3">
    <name type="scientific">Nonomuraea salmonea</name>
    <dbReference type="NCBI Taxonomy" id="46181"/>
    <lineage>
        <taxon>Bacteria</taxon>
        <taxon>Bacillati</taxon>
        <taxon>Actinomycetota</taxon>
        <taxon>Actinomycetes</taxon>
        <taxon>Streptosporangiales</taxon>
        <taxon>Streptosporangiaceae</taxon>
        <taxon>Nonomuraea</taxon>
    </lineage>
</organism>
<dbReference type="Gene3D" id="1.10.260.40">
    <property type="entry name" value="lambda repressor-like DNA-binding domains"/>
    <property type="match status" value="1"/>
</dbReference>
<evidence type="ECO:0000313" key="3">
    <source>
        <dbReference type="Proteomes" id="UP001589568"/>
    </source>
</evidence>
<dbReference type="EMBL" id="JBHMCF010000036">
    <property type="protein sequence ID" value="MFB9473712.1"/>
    <property type="molecule type" value="Genomic_DNA"/>
</dbReference>
<name>A0ABV5NTV4_9ACTN</name>
<protein>
    <submittedName>
        <fullName evidence="2">Helix-turn-helix domain-containing protein</fullName>
    </submittedName>
</protein>